<dbReference type="PROSITE" id="PS51257">
    <property type="entry name" value="PROKAR_LIPOPROTEIN"/>
    <property type="match status" value="1"/>
</dbReference>
<gene>
    <name evidence="1" type="ORF">I302_07275</name>
</gene>
<dbReference type="OrthoDB" id="10041966at2759"/>
<protein>
    <submittedName>
        <fullName evidence="1">Nicotinamide riboside kinase</fullName>
    </submittedName>
</protein>
<dbReference type="PANTHER" id="PTHR10285">
    <property type="entry name" value="URIDINE KINASE"/>
    <property type="match status" value="1"/>
</dbReference>
<dbReference type="GO" id="GO:0016301">
    <property type="term" value="F:kinase activity"/>
    <property type="evidence" value="ECO:0007669"/>
    <property type="project" value="UniProtKB-KW"/>
</dbReference>
<keyword evidence="1" id="KW-0418">Kinase</keyword>
<accession>A0A1B9FVY5</accession>
<evidence type="ECO:0000313" key="1">
    <source>
        <dbReference type="EMBL" id="OCF22925.1"/>
    </source>
</evidence>
<dbReference type="SUPFAM" id="SSF52540">
    <property type="entry name" value="P-loop containing nucleoside triphosphate hydrolases"/>
    <property type="match status" value="1"/>
</dbReference>
<dbReference type="AlphaFoldDB" id="A0A1B9FVY5"/>
<name>A0A1B9FVY5_9TREE</name>
<proteinExistence type="predicted"/>
<sequence>MSTQLTKRLVVIGIGGASCSGKTLLAKHIRRTLPEGSQIIHQDDFCPPEDKVPYSAQHPDLQDWDDPETCIMWPEFRSILGQVRKSGQHGAHASHDHLNKQVEVAIQEGVFAKWKERLRQYIEEQRSKGVELVWFVVDGFVLYWDKEIVDNLDVRIFLRVPYEVLKARREERQVYVLQHGGVWVDPPGYFDNIVWPGYVKAHTPVFEEVERGALKKEWGSEGRNLLVVEPGEGEEGMTMAFDQACEAILQQCEQGAGTVISA</sequence>
<dbReference type="InterPro" id="IPR027417">
    <property type="entry name" value="P-loop_NTPase"/>
</dbReference>
<keyword evidence="1" id="KW-0808">Transferase</keyword>
<dbReference type="FunFam" id="3.40.50.300:FF:002582">
    <property type="entry name" value="Nicotinamide riboside kinase, variant"/>
    <property type="match status" value="1"/>
</dbReference>
<dbReference type="EMBL" id="KI894024">
    <property type="protein sequence ID" value="OCF22925.1"/>
    <property type="molecule type" value="Genomic_DNA"/>
</dbReference>
<dbReference type="Gene3D" id="3.40.50.300">
    <property type="entry name" value="P-loop containing nucleotide triphosphate hydrolases"/>
    <property type="match status" value="2"/>
</dbReference>
<organism evidence="1">
    <name type="scientific">Kwoniella bestiolae CBS 10118</name>
    <dbReference type="NCBI Taxonomy" id="1296100"/>
    <lineage>
        <taxon>Eukaryota</taxon>
        <taxon>Fungi</taxon>
        <taxon>Dikarya</taxon>
        <taxon>Basidiomycota</taxon>
        <taxon>Agaricomycotina</taxon>
        <taxon>Tremellomycetes</taxon>
        <taxon>Tremellales</taxon>
        <taxon>Cryptococcaceae</taxon>
        <taxon>Kwoniella</taxon>
    </lineage>
</organism>
<reference evidence="1" key="1">
    <citation type="submission" date="2013-07" db="EMBL/GenBank/DDBJ databases">
        <title>The Genome Sequence of Cryptococcus bestiolae CBS10118.</title>
        <authorList>
            <consortium name="The Broad Institute Genome Sequencing Platform"/>
            <person name="Cuomo C."/>
            <person name="Litvintseva A."/>
            <person name="Chen Y."/>
            <person name="Heitman J."/>
            <person name="Sun S."/>
            <person name="Springer D."/>
            <person name="Dromer F."/>
            <person name="Young S.K."/>
            <person name="Zeng Q."/>
            <person name="Gargeya S."/>
            <person name="Fitzgerald M."/>
            <person name="Abouelleil A."/>
            <person name="Alvarado L."/>
            <person name="Berlin A.M."/>
            <person name="Chapman S.B."/>
            <person name="Dewar J."/>
            <person name="Goldberg J."/>
            <person name="Griggs A."/>
            <person name="Gujja S."/>
            <person name="Hansen M."/>
            <person name="Howarth C."/>
            <person name="Imamovic A."/>
            <person name="Larimer J."/>
            <person name="McCowan C."/>
            <person name="Murphy C."/>
            <person name="Pearson M."/>
            <person name="Priest M."/>
            <person name="Roberts A."/>
            <person name="Saif S."/>
            <person name="Shea T."/>
            <person name="Sykes S."/>
            <person name="Wortman J."/>
            <person name="Nusbaum C."/>
            <person name="Birren B."/>
        </authorList>
    </citation>
    <scope>NUCLEOTIDE SEQUENCE [LARGE SCALE GENOMIC DNA]</scope>
    <source>
        <strain evidence="1">CBS 10118</strain>
    </source>
</reference>
<dbReference type="CDD" id="cd02024">
    <property type="entry name" value="NRK1"/>
    <property type="match status" value="1"/>
</dbReference>
<reference evidence="1" key="2">
    <citation type="submission" date="2014-01" db="EMBL/GenBank/DDBJ databases">
        <title>Evolution of pathogenesis and genome organization in the Tremellales.</title>
        <authorList>
            <person name="Cuomo C."/>
            <person name="Litvintseva A."/>
            <person name="Heitman J."/>
            <person name="Chen Y."/>
            <person name="Sun S."/>
            <person name="Springer D."/>
            <person name="Dromer F."/>
            <person name="Young S."/>
            <person name="Zeng Q."/>
            <person name="Chapman S."/>
            <person name="Gujja S."/>
            <person name="Saif S."/>
            <person name="Birren B."/>
        </authorList>
    </citation>
    <scope>NUCLEOTIDE SEQUENCE</scope>
    <source>
        <strain evidence="1">CBS 10118</strain>
    </source>
</reference>
<dbReference type="STRING" id="1296100.A0A1B9FVY5"/>
<dbReference type="VEuPathDB" id="FungiDB:I302_07275"/>